<organism evidence="5 6">
    <name type="scientific">Candidatus Liptonbacteria bacterium RIFCSPLOWO2_01_FULL_45_15</name>
    <dbReference type="NCBI Taxonomy" id="1798649"/>
    <lineage>
        <taxon>Bacteria</taxon>
        <taxon>Candidatus Liptoniibacteriota</taxon>
    </lineage>
</organism>
<dbReference type="EMBL" id="MHKZ01000030">
    <property type="protein sequence ID" value="OGZ00043.1"/>
    <property type="molecule type" value="Genomic_DNA"/>
</dbReference>
<sequence length="312" mass="35023">MIPKALTVKNLRKVYKNGVEALKEVSLEIEEGDFFAFLGPNGAGKTTLIGIVSGLVVKTSGEVKVFGKSIDNEPQAAKISIGVVPQEVNFNFFEKVIDIVVNQAGYYGVPRKIAFERAEKELKQLDLWSKKNQPGRMLSGGMKRRLMIARALIHQPKLLILDEPTAGVDIELRHGMWKFLTELSRSGVTILLTTHYLEEAEQLCKNLAIINNGEIIEQGPMKTLLSKLDKETFIFNLRGSAETQSLGSFREPYVAHLQDSHTLEMTMPQGASLNGFFKELDEKKIEIVSMRNKSNRLEELFLSLTRKDETDI</sequence>
<proteinExistence type="predicted"/>
<keyword evidence="3" id="KW-0067">ATP-binding</keyword>
<protein>
    <submittedName>
        <fullName evidence="5">ABC transporter</fullName>
    </submittedName>
</protein>
<dbReference type="InterPro" id="IPR017871">
    <property type="entry name" value="ABC_transporter-like_CS"/>
</dbReference>
<comment type="caution">
    <text evidence="5">The sequence shown here is derived from an EMBL/GenBank/DDBJ whole genome shotgun (WGS) entry which is preliminary data.</text>
</comment>
<dbReference type="Pfam" id="PF00005">
    <property type="entry name" value="ABC_tran"/>
    <property type="match status" value="1"/>
</dbReference>
<evidence type="ECO:0000256" key="2">
    <source>
        <dbReference type="ARBA" id="ARBA00022741"/>
    </source>
</evidence>
<dbReference type="PROSITE" id="PS50893">
    <property type="entry name" value="ABC_TRANSPORTER_2"/>
    <property type="match status" value="1"/>
</dbReference>
<dbReference type="SUPFAM" id="SSF52540">
    <property type="entry name" value="P-loop containing nucleoside triphosphate hydrolases"/>
    <property type="match status" value="1"/>
</dbReference>
<dbReference type="Gene3D" id="3.40.50.300">
    <property type="entry name" value="P-loop containing nucleotide triphosphate hydrolases"/>
    <property type="match status" value="1"/>
</dbReference>
<evidence type="ECO:0000256" key="3">
    <source>
        <dbReference type="ARBA" id="ARBA00022840"/>
    </source>
</evidence>
<reference evidence="5 6" key="1">
    <citation type="journal article" date="2016" name="Nat. Commun.">
        <title>Thousands of microbial genomes shed light on interconnected biogeochemical processes in an aquifer system.</title>
        <authorList>
            <person name="Anantharaman K."/>
            <person name="Brown C.T."/>
            <person name="Hug L.A."/>
            <person name="Sharon I."/>
            <person name="Castelle C.J."/>
            <person name="Probst A.J."/>
            <person name="Thomas B.C."/>
            <person name="Singh A."/>
            <person name="Wilkins M.J."/>
            <person name="Karaoz U."/>
            <person name="Brodie E.L."/>
            <person name="Williams K.H."/>
            <person name="Hubbard S.S."/>
            <person name="Banfield J.F."/>
        </authorList>
    </citation>
    <scope>NUCLEOTIDE SEQUENCE [LARGE SCALE GENOMIC DNA]</scope>
</reference>
<keyword evidence="1" id="KW-0813">Transport</keyword>
<feature type="domain" description="ABC transporter" evidence="4">
    <location>
        <begin position="6"/>
        <end position="237"/>
    </location>
</feature>
<evidence type="ECO:0000259" key="4">
    <source>
        <dbReference type="PROSITE" id="PS50893"/>
    </source>
</evidence>
<dbReference type="InterPro" id="IPR050763">
    <property type="entry name" value="ABC_transporter_ATP-binding"/>
</dbReference>
<dbReference type="AlphaFoldDB" id="A0A1G2CF75"/>
<dbReference type="GO" id="GO:0005524">
    <property type="term" value="F:ATP binding"/>
    <property type="evidence" value="ECO:0007669"/>
    <property type="project" value="UniProtKB-KW"/>
</dbReference>
<dbReference type="STRING" id="1798649.A3B13_02835"/>
<evidence type="ECO:0000313" key="6">
    <source>
        <dbReference type="Proteomes" id="UP000176287"/>
    </source>
</evidence>
<dbReference type="Proteomes" id="UP000176287">
    <property type="component" value="Unassembled WGS sequence"/>
</dbReference>
<dbReference type="InterPro" id="IPR003439">
    <property type="entry name" value="ABC_transporter-like_ATP-bd"/>
</dbReference>
<dbReference type="PANTHER" id="PTHR42711">
    <property type="entry name" value="ABC TRANSPORTER ATP-BINDING PROTEIN"/>
    <property type="match status" value="1"/>
</dbReference>
<dbReference type="InterPro" id="IPR003593">
    <property type="entry name" value="AAA+_ATPase"/>
</dbReference>
<dbReference type="PROSITE" id="PS00211">
    <property type="entry name" value="ABC_TRANSPORTER_1"/>
    <property type="match status" value="1"/>
</dbReference>
<dbReference type="SMART" id="SM00382">
    <property type="entry name" value="AAA"/>
    <property type="match status" value="1"/>
</dbReference>
<evidence type="ECO:0000256" key="1">
    <source>
        <dbReference type="ARBA" id="ARBA00022448"/>
    </source>
</evidence>
<keyword evidence="2" id="KW-0547">Nucleotide-binding</keyword>
<dbReference type="PANTHER" id="PTHR42711:SF15">
    <property type="entry name" value="ABC-TYPE MULTIDRUG TRANSPORT SYSTEM, ATPASE COMPONENT"/>
    <property type="match status" value="1"/>
</dbReference>
<evidence type="ECO:0000313" key="5">
    <source>
        <dbReference type="EMBL" id="OGZ00043.1"/>
    </source>
</evidence>
<accession>A0A1G2CF75</accession>
<dbReference type="InterPro" id="IPR027417">
    <property type="entry name" value="P-loop_NTPase"/>
</dbReference>
<name>A0A1G2CF75_9BACT</name>
<dbReference type="GO" id="GO:0016887">
    <property type="term" value="F:ATP hydrolysis activity"/>
    <property type="evidence" value="ECO:0007669"/>
    <property type="project" value="InterPro"/>
</dbReference>
<gene>
    <name evidence="5" type="ORF">A3B13_02835</name>
</gene>